<keyword evidence="1" id="KW-0472">Membrane</keyword>
<keyword evidence="1" id="KW-1133">Transmembrane helix</keyword>
<keyword evidence="3" id="KW-1185">Reference proteome</keyword>
<evidence type="ECO:0000313" key="3">
    <source>
        <dbReference type="Proteomes" id="UP000583387"/>
    </source>
</evidence>
<comment type="caution">
    <text evidence="2">The sequence shown here is derived from an EMBL/GenBank/DDBJ whole genome shotgun (WGS) entry which is preliminary data.</text>
</comment>
<accession>A0A7U7EPB0</accession>
<protein>
    <submittedName>
        <fullName evidence="2">Uncharacterized protein</fullName>
    </submittedName>
</protein>
<organism evidence="2 3">
    <name type="scientific">Zestomonas carbonaria</name>
    <dbReference type="NCBI Taxonomy" id="2762745"/>
    <lineage>
        <taxon>Bacteria</taxon>
        <taxon>Pseudomonadati</taxon>
        <taxon>Pseudomonadota</taxon>
        <taxon>Gammaproteobacteria</taxon>
        <taxon>Pseudomonadales</taxon>
        <taxon>Pseudomonadaceae</taxon>
        <taxon>Zestomonas</taxon>
    </lineage>
</organism>
<evidence type="ECO:0000313" key="2">
    <source>
        <dbReference type="EMBL" id="CAD5108698.1"/>
    </source>
</evidence>
<evidence type="ECO:0000256" key="1">
    <source>
        <dbReference type="SAM" id="Phobius"/>
    </source>
</evidence>
<gene>
    <name evidence="2" type="ORF">PSEWESI4_02990</name>
</gene>
<dbReference type="RefSeq" id="WP_187672017.1">
    <property type="nucleotide sequence ID" value="NZ_CAJFCI010000059.1"/>
</dbReference>
<feature type="transmembrane region" description="Helical" evidence="1">
    <location>
        <begin position="37"/>
        <end position="57"/>
    </location>
</feature>
<dbReference type="AlphaFoldDB" id="A0A7U7EPB0"/>
<dbReference type="Proteomes" id="UP000583387">
    <property type="component" value="Unassembled WGS sequence"/>
</dbReference>
<proteinExistence type="predicted"/>
<sequence length="247" mass="26040">MKRTKLGLTLALTLGLHGCTTMEMLGEAGDSMGNGDIVAGTFMGTFALLFGPIIDIFTLGGALDSPSDYHAVAQTAASVSQASGSPDAYQYQMLANALQPSSDSSPDMSATIALLAQQQQAHQMNTTPVSSGLKRGQIATDCLKRLESSDGHYQKILLKNVCSQTVNTAYCYTGTSGGYACDGKESVGAIQQPPGHELLVLHENLQGAVHVAYGACLAPAYPTDVRRINPIQFRCVIDDTPVQQGVR</sequence>
<name>A0A7U7EPB0_9GAMM</name>
<keyword evidence="1" id="KW-0812">Transmembrane</keyword>
<dbReference type="EMBL" id="CAJFCI010000059">
    <property type="protein sequence ID" value="CAD5108698.1"/>
    <property type="molecule type" value="Genomic_DNA"/>
</dbReference>
<reference evidence="2 3" key="1">
    <citation type="submission" date="2020-08" db="EMBL/GenBank/DDBJ databases">
        <authorList>
            <person name="Criscuolo A."/>
        </authorList>
    </citation>
    <scope>NUCLEOTIDE SEQUENCE [LARGE SCALE GENOMIC DNA]</scope>
    <source>
        <strain evidence="2">CIP111764</strain>
    </source>
</reference>